<dbReference type="InterPro" id="IPR058533">
    <property type="entry name" value="Cation_efflux_TM"/>
</dbReference>
<evidence type="ECO:0000256" key="2">
    <source>
        <dbReference type="ARBA" id="ARBA00008114"/>
    </source>
</evidence>
<accession>A0A840HRF8</accession>
<dbReference type="Gene3D" id="1.20.1510.10">
    <property type="entry name" value="Cation efflux protein transmembrane domain"/>
    <property type="match status" value="1"/>
</dbReference>
<dbReference type="GO" id="GO:0005886">
    <property type="term" value="C:plasma membrane"/>
    <property type="evidence" value="ECO:0007669"/>
    <property type="project" value="TreeGrafter"/>
</dbReference>
<dbReference type="PANTHER" id="PTHR43840">
    <property type="entry name" value="MITOCHONDRIAL METAL TRANSPORTER 1-RELATED"/>
    <property type="match status" value="1"/>
</dbReference>
<evidence type="ECO:0000256" key="8">
    <source>
        <dbReference type="SAM" id="Phobius"/>
    </source>
</evidence>
<dbReference type="GO" id="GO:0006882">
    <property type="term" value="P:intracellular zinc ion homeostasis"/>
    <property type="evidence" value="ECO:0007669"/>
    <property type="project" value="TreeGrafter"/>
</dbReference>
<comment type="subcellular location">
    <subcellularLocation>
        <location evidence="1">Membrane</location>
        <topology evidence="1">Multi-pass membrane protein</topology>
    </subcellularLocation>
</comment>
<evidence type="ECO:0000256" key="7">
    <source>
        <dbReference type="ARBA" id="ARBA00023136"/>
    </source>
</evidence>
<keyword evidence="3" id="KW-0813">Transport</keyword>
<comment type="caution">
    <text evidence="11">The sequence shown here is derived from an EMBL/GenBank/DDBJ whole genome shotgun (WGS) entry which is preliminary data.</text>
</comment>
<dbReference type="GO" id="GO:0015341">
    <property type="term" value="F:zinc efflux antiporter activity"/>
    <property type="evidence" value="ECO:0007669"/>
    <property type="project" value="TreeGrafter"/>
</dbReference>
<dbReference type="SUPFAM" id="SSF160240">
    <property type="entry name" value="Cation efflux protein cytoplasmic domain-like"/>
    <property type="match status" value="1"/>
</dbReference>
<dbReference type="InterPro" id="IPR027470">
    <property type="entry name" value="Cation_efflux_CTD"/>
</dbReference>
<dbReference type="NCBIfam" id="TIGR01297">
    <property type="entry name" value="CDF"/>
    <property type="match status" value="1"/>
</dbReference>
<evidence type="ECO:0000313" key="12">
    <source>
        <dbReference type="Proteomes" id="UP000575068"/>
    </source>
</evidence>
<dbReference type="Gene3D" id="3.30.70.1350">
    <property type="entry name" value="Cation efflux protein, cytoplasmic domain"/>
    <property type="match status" value="1"/>
</dbReference>
<dbReference type="InterPro" id="IPR036837">
    <property type="entry name" value="Cation_efflux_CTD_sf"/>
</dbReference>
<evidence type="ECO:0000256" key="6">
    <source>
        <dbReference type="ARBA" id="ARBA00022989"/>
    </source>
</evidence>
<keyword evidence="6 8" id="KW-1133">Transmembrane helix</keyword>
<evidence type="ECO:0000256" key="5">
    <source>
        <dbReference type="ARBA" id="ARBA00022692"/>
    </source>
</evidence>
<keyword evidence="7 8" id="KW-0472">Membrane</keyword>
<protein>
    <submittedName>
        <fullName evidence="11">Ferrous-iron efflux pump FieF</fullName>
    </submittedName>
</protein>
<dbReference type="InterPro" id="IPR050291">
    <property type="entry name" value="CDF_Transporter"/>
</dbReference>
<dbReference type="Pfam" id="PF01545">
    <property type="entry name" value="Cation_efflux"/>
    <property type="match status" value="1"/>
</dbReference>
<dbReference type="AlphaFoldDB" id="A0A840HRF8"/>
<feature type="transmembrane region" description="Helical" evidence="8">
    <location>
        <begin position="125"/>
        <end position="145"/>
    </location>
</feature>
<dbReference type="RefSeq" id="WP_184474148.1">
    <property type="nucleotide sequence ID" value="NZ_JACHOV010000002.1"/>
</dbReference>
<evidence type="ECO:0000313" key="11">
    <source>
        <dbReference type="EMBL" id="MBB4640291.1"/>
    </source>
</evidence>
<gene>
    <name evidence="11" type="ORF">HNQ99_000579</name>
</gene>
<name>A0A840HRF8_9SPHN</name>
<keyword evidence="5 8" id="KW-0812">Transmembrane</keyword>
<dbReference type="SUPFAM" id="SSF161111">
    <property type="entry name" value="Cation efflux protein transmembrane domain-like"/>
    <property type="match status" value="1"/>
</dbReference>
<feature type="transmembrane region" description="Helical" evidence="8">
    <location>
        <begin position="192"/>
        <end position="210"/>
    </location>
</feature>
<keyword evidence="12" id="KW-1185">Reference proteome</keyword>
<proteinExistence type="inferred from homology"/>
<dbReference type="InterPro" id="IPR002524">
    <property type="entry name" value="Cation_efflux"/>
</dbReference>
<evidence type="ECO:0000256" key="4">
    <source>
        <dbReference type="ARBA" id="ARBA00022475"/>
    </source>
</evidence>
<evidence type="ECO:0000259" key="10">
    <source>
        <dbReference type="Pfam" id="PF16916"/>
    </source>
</evidence>
<dbReference type="GO" id="GO:0015086">
    <property type="term" value="F:cadmium ion transmembrane transporter activity"/>
    <property type="evidence" value="ECO:0007669"/>
    <property type="project" value="TreeGrafter"/>
</dbReference>
<feature type="transmembrane region" description="Helical" evidence="8">
    <location>
        <begin position="49"/>
        <end position="71"/>
    </location>
</feature>
<dbReference type="Proteomes" id="UP000575068">
    <property type="component" value="Unassembled WGS sequence"/>
</dbReference>
<dbReference type="PANTHER" id="PTHR43840:SF41">
    <property type="entry name" value="CATION-EFFLUX PUMP FIEF"/>
    <property type="match status" value="1"/>
</dbReference>
<sequence>MIAPKAAAHHEPPTFSGGLTSRAALASTSVALFLLLVKGYAAWSTGSIAMMGSLADTGLDFVASLVTLFGVRFAAMPADRHHRFGHGKAEALVALFQVSLIIVAAFGIALRAIERLGTGENTANAEYGIGVSLVAIAATFALLAYQRHVIRQTQSVAIGTDHLHYQSDLLLNISVIAALILDQYLGVRGADAFFGIGIALWLAWGALRASNSAVDQLMDKEWPLERRQHFIALANGHPLVKGIHDLRTRTSGMHDFAQFHIWISPTMTIREAHRVMDEIEARLRPEFPGVEILIHPDPEGHIDGKGDPLLARDAALLVRQEQRTQGTK</sequence>
<evidence type="ECO:0000256" key="3">
    <source>
        <dbReference type="ARBA" id="ARBA00022448"/>
    </source>
</evidence>
<dbReference type="Pfam" id="PF16916">
    <property type="entry name" value="ZT_dimer"/>
    <property type="match status" value="1"/>
</dbReference>
<feature type="transmembrane region" description="Helical" evidence="8">
    <location>
        <begin position="23"/>
        <end position="43"/>
    </location>
</feature>
<dbReference type="GO" id="GO:0015093">
    <property type="term" value="F:ferrous iron transmembrane transporter activity"/>
    <property type="evidence" value="ECO:0007669"/>
    <property type="project" value="TreeGrafter"/>
</dbReference>
<comment type="similarity">
    <text evidence="2">Belongs to the cation diffusion facilitator (CDF) transporter (TC 2.A.4) family.</text>
</comment>
<evidence type="ECO:0000259" key="9">
    <source>
        <dbReference type="Pfam" id="PF01545"/>
    </source>
</evidence>
<keyword evidence="4" id="KW-1003">Cell membrane</keyword>
<reference evidence="11 12" key="1">
    <citation type="submission" date="2020-08" db="EMBL/GenBank/DDBJ databases">
        <title>Genomic Encyclopedia of Type Strains, Phase IV (KMG-IV): sequencing the most valuable type-strain genomes for metagenomic binning, comparative biology and taxonomic classification.</title>
        <authorList>
            <person name="Goeker M."/>
        </authorList>
    </citation>
    <scope>NUCLEOTIDE SEQUENCE [LARGE SCALE GENOMIC DNA]</scope>
    <source>
        <strain evidence="11 12">DSM 7465</strain>
    </source>
</reference>
<organism evidence="11 12">
    <name type="scientific">Rhizorhapis suberifaciens</name>
    <name type="common">corky root of lettuce</name>
    <dbReference type="NCBI Taxonomy" id="13656"/>
    <lineage>
        <taxon>Bacteria</taxon>
        <taxon>Pseudomonadati</taxon>
        <taxon>Pseudomonadota</taxon>
        <taxon>Alphaproteobacteria</taxon>
        <taxon>Sphingomonadales</taxon>
        <taxon>Sphingomonadaceae</taxon>
        <taxon>Rhizorhapis</taxon>
    </lineage>
</organism>
<dbReference type="InterPro" id="IPR027469">
    <property type="entry name" value="Cation_efflux_TMD_sf"/>
</dbReference>
<feature type="transmembrane region" description="Helical" evidence="8">
    <location>
        <begin position="92"/>
        <end position="113"/>
    </location>
</feature>
<evidence type="ECO:0000256" key="1">
    <source>
        <dbReference type="ARBA" id="ARBA00004141"/>
    </source>
</evidence>
<feature type="domain" description="Cation efflux protein transmembrane" evidence="9">
    <location>
        <begin position="25"/>
        <end position="218"/>
    </location>
</feature>
<feature type="domain" description="Cation efflux protein cytoplasmic" evidence="10">
    <location>
        <begin position="226"/>
        <end position="299"/>
    </location>
</feature>
<dbReference type="EMBL" id="JACHOV010000002">
    <property type="protein sequence ID" value="MBB4640291.1"/>
    <property type="molecule type" value="Genomic_DNA"/>
</dbReference>